<dbReference type="HOGENOM" id="CLU_062974_2_2_5"/>
<dbReference type="AlphaFoldDB" id="A0A0A8K6C4"/>
<proteinExistence type="inferred from homology"/>
<evidence type="ECO:0000259" key="7">
    <source>
        <dbReference type="Pfam" id="PF01709"/>
    </source>
</evidence>
<dbReference type="KEGG" id="mcg:GL4_3013"/>
<dbReference type="GO" id="GO:0003677">
    <property type="term" value="F:DNA binding"/>
    <property type="evidence" value="ECO:0007669"/>
    <property type="project" value="UniProtKB-UniRule"/>
</dbReference>
<evidence type="ECO:0000313" key="9">
    <source>
        <dbReference type="EMBL" id="BAQ18445.1"/>
    </source>
</evidence>
<keyword evidence="4 6" id="KW-0238">DNA-binding</keyword>
<keyword evidence="5 6" id="KW-0804">Transcription</keyword>
<dbReference type="InterPro" id="IPR048300">
    <property type="entry name" value="TACO1_YebC-like_2nd/3rd_dom"/>
</dbReference>
<feature type="domain" description="TACO1/YebC-like second and third" evidence="7">
    <location>
        <begin position="81"/>
        <end position="236"/>
    </location>
</feature>
<dbReference type="PANTHER" id="PTHR12532:SF6">
    <property type="entry name" value="TRANSCRIPTIONAL REGULATORY PROTEIN YEBC-RELATED"/>
    <property type="match status" value="1"/>
</dbReference>
<dbReference type="PANTHER" id="PTHR12532">
    <property type="entry name" value="TRANSLATIONAL ACTIVATOR OF CYTOCHROME C OXIDASE 1"/>
    <property type="match status" value="1"/>
</dbReference>
<reference evidence="9 10" key="1">
    <citation type="submission" date="2014-09" db="EMBL/GenBank/DDBJ databases">
        <title>Genome sequencing of Methyloceanibacter caenitepidi Gela4.</title>
        <authorList>
            <person name="Takeuchi M."/>
            <person name="Susumu S."/>
            <person name="Kamagata Y."/>
            <person name="Oshima K."/>
            <person name="Hattori M."/>
            <person name="Iwasaki W."/>
        </authorList>
    </citation>
    <scope>NUCLEOTIDE SEQUENCE [LARGE SCALE GENOMIC DNA]</scope>
    <source>
        <strain evidence="9 10">Gela4</strain>
    </source>
</reference>
<comment type="similarity">
    <text evidence="1 6">Belongs to the TACO1 family.</text>
</comment>
<dbReference type="InterPro" id="IPR017856">
    <property type="entry name" value="Integrase-like_N"/>
</dbReference>
<organism evidence="9 10">
    <name type="scientific">Methyloceanibacter caenitepidi</name>
    <dbReference type="NCBI Taxonomy" id="1384459"/>
    <lineage>
        <taxon>Bacteria</taxon>
        <taxon>Pseudomonadati</taxon>
        <taxon>Pseudomonadota</taxon>
        <taxon>Alphaproteobacteria</taxon>
        <taxon>Hyphomicrobiales</taxon>
        <taxon>Hyphomicrobiaceae</taxon>
        <taxon>Methyloceanibacter</taxon>
    </lineage>
</organism>
<dbReference type="Pfam" id="PF20772">
    <property type="entry name" value="TACO1_YebC_N"/>
    <property type="match status" value="1"/>
</dbReference>
<evidence type="ECO:0000256" key="1">
    <source>
        <dbReference type="ARBA" id="ARBA00008724"/>
    </source>
</evidence>
<accession>A0A0A8K6C4</accession>
<comment type="subcellular location">
    <subcellularLocation>
        <location evidence="6">Cytoplasm</location>
    </subcellularLocation>
</comment>
<evidence type="ECO:0000256" key="6">
    <source>
        <dbReference type="HAMAP-Rule" id="MF_00693"/>
    </source>
</evidence>
<dbReference type="OrthoDB" id="9781053at2"/>
<dbReference type="Proteomes" id="UP000031643">
    <property type="component" value="Chromosome"/>
</dbReference>
<name>A0A0A8K6C4_9HYPH</name>
<dbReference type="InterPro" id="IPR029072">
    <property type="entry name" value="YebC-like"/>
</dbReference>
<sequence>MAGHSKFKNIQFRKGAQDKKRSKLFSKLAREITTAAKLGMADPAMNPRLRTAIQAARAQNMPNDNIDRAIKKSQEAGGDNYEEVRYEGFGVAGVGVIVEALTDNRNRTASEVRSIFSKHGGNLGETGSVSFNFDRVGAIQYDLDKGSADDMLEAAIEAGGDDVETTEEGHTIYCTPDELHQVGKVLEDRFGEASSMQILWRPKLEVPIDEDAGGTLLRMIDALEDSDDVQQVYANFDLSDEVLQKLTAA</sequence>
<evidence type="ECO:0000256" key="2">
    <source>
        <dbReference type="ARBA" id="ARBA00022490"/>
    </source>
</evidence>
<dbReference type="GO" id="GO:0006355">
    <property type="term" value="P:regulation of DNA-templated transcription"/>
    <property type="evidence" value="ECO:0007669"/>
    <property type="project" value="UniProtKB-UniRule"/>
</dbReference>
<evidence type="ECO:0000256" key="5">
    <source>
        <dbReference type="ARBA" id="ARBA00023163"/>
    </source>
</evidence>
<evidence type="ECO:0000256" key="4">
    <source>
        <dbReference type="ARBA" id="ARBA00023125"/>
    </source>
</evidence>
<dbReference type="Gene3D" id="1.10.10.200">
    <property type="match status" value="1"/>
</dbReference>
<evidence type="ECO:0000256" key="3">
    <source>
        <dbReference type="ARBA" id="ARBA00023015"/>
    </source>
</evidence>
<keyword evidence="3 6" id="KW-0805">Transcription regulation</keyword>
<dbReference type="GO" id="GO:0005829">
    <property type="term" value="C:cytosol"/>
    <property type="evidence" value="ECO:0007669"/>
    <property type="project" value="TreeGrafter"/>
</dbReference>
<protein>
    <recommendedName>
        <fullName evidence="6">Probable transcriptional regulatory protein GL4_3013</fullName>
    </recommendedName>
</protein>
<dbReference type="HAMAP" id="MF_00693">
    <property type="entry name" value="Transcrip_reg_TACO1"/>
    <property type="match status" value="1"/>
</dbReference>
<dbReference type="InterPro" id="IPR049083">
    <property type="entry name" value="TACO1_YebC_N"/>
</dbReference>
<dbReference type="FunFam" id="1.10.10.200:FF:000002">
    <property type="entry name" value="Probable transcriptional regulatory protein CLM62_37755"/>
    <property type="match status" value="1"/>
</dbReference>
<dbReference type="STRING" id="1384459.GL4_3013"/>
<dbReference type="SUPFAM" id="SSF75625">
    <property type="entry name" value="YebC-like"/>
    <property type="match status" value="1"/>
</dbReference>
<keyword evidence="2 6" id="KW-0963">Cytoplasm</keyword>
<dbReference type="InterPro" id="IPR026564">
    <property type="entry name" value="Transcrip_reg_TACO1-like_dom3"/>
</dbReference>
<dbReference type="NCBIfam" id="NF009044">
    <property type="entry name" value="PRK12378.1"/>
    <property type="match status" value="1"/>
</dbReference>
<dbReference type="Pfam" id="PF01709">
    <property type="entry name" value="Transcrip_reg"/>
    <property type="match status" value="1"/>
</dbReference>
<dbReference type="Gene3D" id="3.30.70.980">
    <property type="match status" value="2"/>
</dbReference>
<evidence type="ECO:0000259" key="8">
    <source>
        <dbReference type="Pfam" id="PF20772"/>
    </source>
</evidence>
<dbReference type="NCBIfam" id="TIGR01033">
    <property type="entry name" value="YebC/PmpR family DNA-binding transcriptional regulator"/>
    <property type="match status" value="1"/>
</dbReference>
<dbReference type="EMBL" id="AP014648">
    <property type="protein sequence ID" value="BAQ18445.1"/>
    <property type="molecule type" value="Genomic_DNA"/>
</dbReference>
<dbReference type="InterPro" id="IPR002876">
    <property type="entry name" value="Transcrip_reg_TACO1-like"/>
</dbReference>
<gene>
    <name evidence="9" type="ORF">GL4_3013</name>
</gene>
<dbReference type="NCBIfam" id="NF001030">
    <property type="entry name" value="PRK00110.1"/>
    <property type="match status" value="1"/>
</dbReference>
<feature type="domain" description="TACO1/YebC-like N-terminal" evidence="8">
    <location>
        <begin position="5"/>
        <end position="75"/>
    </location>
</feature>
<dbReference type="RefSeq" id="WP_045368597.1">
    <property type="nucleotide sequence ID" value="NZ_AP014648.1"/>
</dbReference>
<evidence type="ECO:0000313" key="10">
    <source>
        <dbReference type="Proteomes" id="UP000031643"/>
    </source>
</evidence>
<keyword evidence="10" id="KW-1185">Reference proteome</keyword>